<evidence type="ECO:0000313" key="4">
    <source>
        <dbReference type="Proteomes" id="UP000188320"/>
    </source>
</evidence>
<evidence type="ECO:0000313" key="3">
    <source>
        <dbReference type="EMBL" id="OMH82437.1"/>
    </source>
</evidence>
<feature type="non-terminal residue" evidence="3">
    <location>
        <position position="1"/>
    </location>
</feature>
<organism evidence="3 4">
    <name type="scientific">Zancudomyces culisetae</name>
    <name type="common">Gut fungus</name>
    <name type="synonym">Smittium culisetae</name>
    <dbReference type="NCBI Taxonomy" id="1213189"/>
    <lineage>
        <taxon>Eukaryota</taxon>
        <taxon>Fungi</taxon>
        <taxon>Fungi incertae sedis</taxon>
        <taxon>Zoopagomycota</taxon>
        <taxon>Kickxellomycotina</taxon>
        <taxon>Harpellomycetes</taxon>
        <taxon>Harpellales</taxon>
        <taxon>Legeriomycetaceae</taxon>
        <taxon>Zancudomyces</taxon>
    </lineage>
</organism>
<proteinExistence type="predicted"/>
<keyword evidence="4" id="KW-1185">Reference proteome</keyword>
<feature type="compositionally biased region" description="Acidic residues" evidence="1">
    <location>
        <begin position="184"/>
        <end position="197"/>
    </location>
</feature>
<feature type="region of interest" description="Disordered" evidence="1">
    <location>
        <begin position="176"/>
        <end position="197"/>
    </location>
</feature>
<dbReference type="AlphaFoldDB" id="A0A1R1PN95"/>
<comment type="caution">
    <text evidence="3">The sequence shown here is derived from an EMBL/GenBank/DDBJ whole genome shotgun (WGS) entry which is preliminary data.</text>
</comment>
<protein>
    <recommendedName>
        <fullName evidence="2">DUF4246 domain-containing protein</fullName>
    </recommendedName>
</protein>
<dbReference type="PANTHER" id="PTHR33119:SF1">
    <property type="entry name" value="FE2OG DIOXYGENASE DOMAIN-CONTAINING PROTEIN"/>
    <property type="match status" value="1"/>
</dbReference>
<gene>
    <name evidence="3" type="ORF">AX774_g4077</name>
</gene>
<sequence length="457" mass="53571">FEKDTENSQDWHPGSDQQVLDLVHPSLYPVINGVSRAVTKDLSPTDTSIMESYMNLGAGSVDNLAFEAIKNNRKRTWYDSSVSEKFVWLPTEVDVNAERNTKILSYINNLHPKKYGKLYTCIEQVLGHFVPMFNKVLTYSTEKYVSKQTPRIDPTTYYVEYFDEFVARIKKEINTEDKRQKDGEEVENEEEGEEEEYEYEEEYYWEIFREQKLVTSPAEYSFSPQNIIEPVDIVDLNGTRLQVIVKMANICLTPEKPTYKGGVWHIEGMLNEDIVSTGIYYYHQENITESRLNFRKTVVEPDYEQGDVKGVRLMYGLEDEEALNQFLGGVTTHEGRCLSFPNRYQHQVQPFELVDKTKPGVRKILCFFLVNPNNRVYSTAVVPPQQKEWYAEELNKNPSKLTNLPSLVLDNINKHMNWPIERKDAEKYREELMKERKYLLNSQNELVFEREFSLCEH</sequence>
<dbReference type="Proteomes" id="UP000188320">
    <property type="component" value="Unassembled WGS sequence"/>
</dbReference>
<dbReference type="InterPro" id="IPR025340">
    <property type="entry name" value="DUF4246"/>
</dbReference>
<accession>A0A1R1PN95</accession>
<dbReference type="EMBL" id="LSSK01000665">
    <property type="protein sequence ID" value="OMH82437.1"/>
    <property type="molecule type" value="Genomic_DNA"/>
</dbReference>
<evidence type="ECO:0000256" key="1">
    <source>
        <dbReference type="SAM" id="MobiDB-lite"/>
    </source>
</evidence>
<evidence type="ECO:0000259" key="2">
    <source>
        <dbReference type="Pfam" id="PF14033"/>
    </source>
</evidence>
<dbReference type="OrthoDB" id="415532at2759"/>
<name>A0A1R1PN95_ZANCU</name>
<dbReference type="InterPro" id="IPR049192">
    <property type="entry name" value="DUF4246_C"/>
</dbReference>
<dbReference type="Pfam" id="PF14033">
    <property type="entry name" value="DUF4246"/>
    <property type="match status" value="1"/>
</dbReference>
<dbReference type="PANTHER" id="PTHR33119">
    <property type="entry name" value="IFI3P"/>
    <property type="match status" value="1"/>
</dbReference>
<reference evidence="4" key="1">
    <citation type="submission" date="2017-01" db="EMBL/GenBank/DDBJ databases">
        <authorList>
            <person name="Wang Y."/>
            <person name="White M."/>
            <person name="Kvist S."/>
            <person name="Moncalvo J.-M."/>
        </authorList>
    </citation>
    <scope>NUCLEOTIDE SEQUENCE [LARGE SCALE GENOMIC DNA]</scope>
    <source>
        <strain evidence="4">COL-18-3</strain>
    </source>
</reference>
<feature type="domain" description="DUF4246" evidence="2">
    <location>
        <begin position="2"/>
        <end position="393"/>
    </location>
</feature>